<proteinExistence type="predicted"/>
<gene>
    <name evidence="1" type="ORF">GCM10022414_07530</name>
</gene>
<sequence length="110" mass="12276">MPINPETTVSNAALVYMLRHRAEHLSHEQGTEALKTRCATHLMLTFDIGLDRAQREAALALAQASHSGDVWLDISNASAYHVTLRTKDHREIIVSADQILHAVTDFFTLQ</sequence>
<keyword evidence="2" id="KW-1185">Reference proteome</keyword>
<dbReference type="Proteomes" id="UP001500392">
    <property type="component" value="Unassembled WGS sequence"/>
</dbReference>
<reference evidence="2" key="1">
    <citation type="journal article" date="2019" name="Int. J. Syst. Evol. Microbiol.">
        <title>The Global Catalogue of Microorganisms (GCM) 10K type strain sequencing project: providing services to taxonomists for standard genome sequencing and annotation.</title>
        <authorList>
            <consortium name="The Broad Institute Genomics Platform"/>
            <consortium name="The Broad Institute Genome Sequencing Center for Infectious Disease"/>
            <person name="Wu L."/>
            <person name="Ma J."/>
        </authorList>
    </citation>
    <scope>NUCLEOTIDE SEQUENCE [LARGE SCALE GENOMIC DNA]</scope>
    <source>
        <strain evidence="2">JCM 17304</strain>
    </source>
</reference>
<accession>A0ABP7WEZ0</accession>
<evidence type="ECO:0000313" key="2">
    <source>
        <dbReference type="Proteomes" id="UP001500392"/>
    </source>
</evidence>
<dbReference type="EMBL" id="BAABDM010000001">
    <property type="protein sequence ID" value="GAA4087269.1"/>
    <property type="molecule type" value="Genomic_DNA"/>
</dbReference>
<name>A0ABP7WEZ0_9GAMM</name>
<protein>
    <submittedName>
        <fullName evidence="1">Uncharacterized protein</fullName>
    </submittedName>
</protein>
<comment type="caution">
    <text evidence="1">The sequence shown here is derived from an EMBL/GenBank/DDBJ whole genome shotgun (WGS) entry which is preliminary data.</text>
</comment>
<evidence type="ECO:0000313" key="1">
    <source>
        <dbReference type="EMBL" id="GAA4087269.1"/>
    </source>
</evidence>
<organism evidence="1 2">
    <name type="scientific">Zhongshania borealis</name>
    <dbReference type="NCBI Taxonomy" id="889488"/>
    <lineage>
        <taxon>Bacteria</taxon>
        <taxon>Pseudomonadati</taxon>
        <taxon>Pseudomonadota</taxon>
        <taxon>Gammaproteobacteria</taxon>
        <taxon>Cellvibrionales</taxon>
        <taxon>Spongiibacteraceae</taxon>
        <taxon>Zhongshania</taxon>
    </lineage>
</organism>